<dbReference type="Proteomes" id="UP000053263">
    <property type="component" value="Unassembled WGS sequence"/>
</dbReference>
<evidence type="ECO:0000313" key="8">
    <source>
        <dbReference type="Proteomes" id="UP000053263"/>
    </source>
</evidence>
<reference evidence="7 8" key="1">
    <citation type="submission" date="2014-06" db="EMBL/GenBank/DDBJ databases">
        <title>Evolutionary Origins and Diversification of the Mycorrhizal Mutualists.</title>
        <authorList>
            <consortium name="DOE Joint Genome Institute"/>
            <consortium name="Mycorrhizal Genomics Consortium"/>
            <person name="Kohler A."/>
            <person name="Kuo A."/>
            <person name="Nagy L.G."/>
            <person name="Floudas D."/>
            <person name="Copeland A."/>
            <person name="Barry K.W."/>
            <person name="Cichocki N."/>
            <person name="Veneault-Fourrey C."/>
            <person name="LaButti K."/>
            <person name="Lindquist E.A."/>
            <person name="Lipzen A."/>
            <person name="Lundell T."/>
            <person name="Morin E."/>
            <person name="Murat C."/>
            <person name="Riley R."/>
            <person name="Ohm R."/>
            <person name="Sun H."/>
            <person name="Tunlid A."/>
            <person name="Henrissat B."/>
            <person name="Grigoriev I.V."/>
            <person name="Hibbett D.S."/>
            <person name="Martin F."/>
        </authorList>
    </citation>
    <scope>NUCLEOTIDE SEQUENCE [LARGE SCALE GENOMIC DNA]</scope>
    <source>
        <strain evidence="7 8">FD-325 SS-3</strain>
    </source>
</reference>
<dbReference type="AlphaFoldDB" id="A0A0C9SKL1"/>
<feature type="transmembrane region" description="Helical" evidence="6">
    <location>
        <begin position="177"/>
        <end position="200"/>
    </location>
</feature>
<evidence type="ECO:0000256" key="4">
    <source>
        <dbReference type="ARBA" id="ARBA00023136"/>
    </source>
</evidence>
<organism evidence="7 8">
    <name type="scientific">Plicaturopsis crispa FD-325 SS-3</name>
    <dbReference type="NCBI Taxonomy" id="944288"/>
    <lineage>
        <taxon>Eukaryota</taxon>
        <taxon>Fungi</taxon>
        <taxon>Dikarya</taxon>
        <taxon>Basidiomycota</taxon>
        <taxon>Agaricomycotina</taxon>
        <taxon>Agaricomycetes</taxon>
        <taxon>Agaricomycetidae</taxon>
        <taxon>Amylocorticiales</taxon>
        <taxon>Amylocorticiaceae</taxon>
        <taxon>Plicatura</taxon>
        <taxon>Plicaturopsis crispa</taxon>
    </lineage>
</organism>
<evidence type="ECO:0000256" key="1">
    <source>
        <dbReference type="ARBA" id="ARBA00004127"/>
    </source>
</evidence>
<name>A0A0C9SKL1_PLICR</name>
<feature type="transmembrane region" description="Helical" evidence="6">
    <location>
        <begin position="64"/>
        <end position="88"/>
    </location>
</feature>
<dbReference type="PANTHER" id="PTHR12242:SF1">
    <property type="entry name" value="MYND-TYPE DOMAIN-CONTAINING PROTEIN"/>
    <property type="match status" value="1"/>
</dbReference>
<feature type="transmembrane region" description="Helical" evidence="6">
    <location>
        <begin position="30"/>
        <end position="52"/>
    </location>
</feature>
<proteinExistence type="predicted"/>
<evidence type="ECO:0000256" key="6">
    <source>
        <dbReference type="SAM" id="Phobius"/>
    </source>
</evidence>
<keyword evidence="2 6" id="KW-0812">Transmembrane</keyword>
<keyword evidence="3 6" id="KW-1133">Transmembrane helix</keyword>
<dbReference type="OrthoDB" id="419711at2759"/>
<feature type="transmembrane region" description="Helical" evidence="6">
    <location>
        <begin position="108"/>
        <end position="130"/>
    </location>
</feature>
<accession>A0A0C9SKL1</accession>
<feature type="compositionally biased region" description="Low complexity" evidence="5">
    <location>
        <begin position="274"/>
        <end position="285"/>
    </location>
</feature>
<gene>
    <name evidence="7" type="ORF">PLICRDRAFT_46698</name>
</gene>
<comment type="subcellular location">
    <subcellularLocation>
        <location evidence="1">Endomembrane system</location>
        <topology evidence="1">Multi-pass membrane protein</topology>
    </subcellularLocation>
</comment>
<feature type="region of interest" description="Disordered" evidence="5">
    <location>
        <begin position="249"/>
        <end position="285"/>
    </location>
</feature>
<dbReference type="EMBL" id="KN832573">
    <property type="protein sequence ID" value="KII83926.1"/>
    <property type="molecule type" value="Genomic_DNA"/>
</dbReference>
<evidence type="ECO:0000256" key="2">
    <source>
        <dbReference type="ARBA" id="ARBA00022692"/>
    </source>
</evidence>
<dbReference type="GO" id="GO:0012505">
    <property type="term" value="C:endomembrane system"/>
    <property type="evidence" value="ECO:0007669"/>
    <property type="project" value="UniProtKB-SubCell"/>
</dbReference>
<dbReference type="HOGENOM" id="CLU_062880_0_0_1"/>
<sequence length="285" mass="31368">MRSLSYATFGVSVPFDPEHRLVTSPVFSPLVLALTRLLLALYALCTSIYVLARIDNGPGYFAYFTRLTYIGLLSYLFAAGVQTLAYALKKGGQYPLQHWPRPLQFLHLLLQSTITTFPFIVTIAYWGILLPADPSAIDTQYGLWSNISQHALNCVFALFEILFGFVGPAPWSHLPFLIVILALYLALAYITHATAGFYTYSFLDPSITKHGLVAAYVFGIAIGQVIIFSLVRGICILRNRIAARLSSSRGGASDVEAIDEWEEIDRPGTPKNQSTSSEAMSSPSS</sequence>
<evidence type="ECO:0008006" key="9">
    <source>
        <dbReference type="Google" id="ProtNLM"/>
    </source>
</evidence>
<evidence type="ECO:0000313" key="7">
    <source>
        <dbReference type="EMBL" id="KII83926.1"/>
    </source>
</evidence>
<evidence type="ECO:0000256" key="3">
    <source>
        <dbReference type="ARBA" id="ARBA00022989"/>
    </source>
</evidence>
<dbReference type="GO" id="GO:0016020">
    <property type="term" value="C:membrane"/>
    <property type="evidence" value="ECO:0007669"/>
    <property type="project" value="InterPro"/>
</dbReference>
<protein>
    <recommendedName>
        <fullName evidence="9">FAR-17a/AIG1-like protein</fullName>
    </recommendedName>
</protein>
<keyword evidence="4 6" id="KW-0472">Membrane</keyword>
<evidence type="ECO:0000256" key="5">
    <source>
        <dbReference type="SAM" id="MobiDB-lite"/>
    </source>
</evidence>
<keyword evidence="8" id="KW-1185">Reference proteome</keyword>
<dbReference type="PANTHER" id="PTHR12242">
    <property type="entry name" value="OS02G0130600 PROTEIN-RELATED"/>
    <property type="match status" value="1"/>
</dbReference>
<feature type="transmembrane region" description="Helical" evidence="6">
    <location>
        <begin position="151"/>
        <end position="171"/>
    </location>
</feature>
<dbReference type="Pfam" id="PF04750">
    <property type="entry name" value="Far-17a_AIG1"/>
    <property type="match status" value="1"/>
</dbReference>
<dbReference type="InterPro" id="IPR006838">
    <property type="entry name" value="ADTRP_AIG1"/>
</dbReference>
<feature type="transmembrane region" description="Helical" evidence="6">
    <location>
        <begin position="212"/>
        <end position="231"/>
    </location>
</feature>